<name>A0A0E3KRT4_METTE</name>
<dbReference type="AlphaFoldDB" id="A0A0E3KRT4"/>
<dbReference type="PATRIC" id="fig|1434121.4.peg.2347"/>
<dbReference type="RefSeq" id="WP_148704490.1">
    <property type="nucleotide sequence ID" value="NZ_CP009502.1"/>
</dbReference>
<dbReference type="GeneID" id="41603281"/>
<reference evidence="1 2" key="1">
    <citation type="submission" date="2014-07" db="EMBL/GenBank/DDBJ databases">
        <title>Methanogenic archaea and the global carbon cycle.</title>
        <authorList>
            <person name="Henriksen J.R."/>
            <person name="Luke J."/>
            <person name="Reinhart S."/>
            <person name="Benedict M.N."/>
            <person name="Youngblut N.D."/>
            <person name="Metcalf M.E."/>
            <person name="Whitaker R.J."/>
            <person name="Metcalf W.W."/>
        </authorList>
    </citation>
    <scope>NUCLEOTIDE SEQUENCE [LARGE SCALE GENOMIC DNA]</scope>
    <source>
        <strain evidence="1 2">CHTI-55</strain>
    </source>
</reference>
<dbReference type="Proteomes" id="UP000056925">
    <property type="component" value="Chromosome"/>
</dbReference>
<dbReference type="KEGG" id="mthe:MSTHC_1920"/>
<evidence type="ECO:0000313" key="1">
    <source>
        <dbReference type="EMBL" id="AKB16238.1"/>
    </source>
</evidence>
<organism evidence="1 2">
    <name type="scientific">Methanosarcina thermophila CHTI-55</name>
    <dbReference type="NCBI Taxonomy" id="1434121"/>
    <lineage>
        <taxon>Archaea</taxon>
        <taxon>Methanobacteriati</taxon>
        <taxon>Methanobacteriota</taxon>
        <taxon>Stenosarchaea group</taxon>
        <taxon>Methanomicrobia</taxon>
        <taxon>Methanosarcinales</taxon>
        <taxon>Methanosarcinaceae</taxon>
        <taxon>Methanosarcina</taxon>
    </lineage>
</organism>
<sequence length="307" mass="35613">MVYHEWFQNGEEWQEYVIELLFLKYGESFQEIPDTDQGDYGLEGYTNDGKCYQCYAVKGYLDNKTLYEKQRNKMTIDLKKFIDNKEGLSRIFSNLKISSWILVVPRWESKKLLEHAGKKTIEVLEANLPYVSNDFKIHIVTDNAFPKEKGIFFSSNPDKIVLNVSDPKDSDIKELVEQKPELINNCMGKLNRLKFNDDESWEYCVNFVFDYLKGQNALEELLSQYPGIYEKVSHIKKQRESYLSFDKMMARLGKKSGAQIISDTLEGYQSDISKIGFSSNIIEILGHEALSDWLLRCPLDFPGGVDH</sequence>
<dbReference type="EMBL" id="CP009502">
    <property type="protein sequence ID" value="AKB16238.1"/>
    <property type="molecule type" value="Genomic_DNA"/>
</dbReference>
<proteinExistence type="predicted"/>
<gene>
    <name evidence="1" type="ORF">MSTHC_1920</name>
</gene>
<accession>A0A0E3KRT4</accession>
<dbReference type="HOGENOM" id="CLU_077425_0_0_2"/>
<evidence type="ECO:0000313" key="2">
    <source>
        <dbReference type="Proteomes" id="UP000056925"/>
    </source>
</evidence>
<protein>
    <submittedName>
        <fullName evidence="1">Uncharacterized protein</fullName>
    </submittedName>
</protein>